<sequence length="273" mass="31471">MPNYLDYQKSVAAEFKAYEKRVRYLIDDVHWGEEGRYKEIILMNYLKRVLPKNLSVGTGFVRNKTEITSQIDIIIYDNSFPVLFSEGDFVVATPENVIGIVEVKSNIEPNELCSIIEKANRNGSIISGGSDLLIFNGIFSFNSANRVNTFISHLERYDFASLLRKDHWNQIIPPALSSCVNHISLGERYFLKLWKTGQNPQTIDSPHYSLYDMCDSLAFSYFLSNIQDFVIWKARGYTAESLPQEMQSFFYPLPEGKEAHLVKRILLERDQNI</sequence>
<dbReference type="PANTHER" id="PTHR37103:SF1">
    <property type="entry name" value="DUF6602 DOMAIN-CONTAINING PROTEIN"/>
    <property type="match status" value="1"/>
</dbReference>
<evidence type="ECO:0000313" key="2">
    <source>
        <dbReference type="EMBL" id="RUT30486.1"/>
    </source>
</evidence>
<feature type="domain" description="DUF6602" evidence="1">
    <location>
        <begin position="30"/>
        <end position="120"/>
    </location>
</feature>
<dbReference type="AlphaFoldDB" id="A0A3S1B6T1"/>
<comment type="caution">
    <text evidence="2">The sequence shown here is derived from an EMBL/GenBank/DDBJ whole genome shotgun (WGS) entry which is preliminary data.</text>
</comment>
<dbReference type="InterPro" id="IPR046537">
    <property type="entry name" value="DUF6602"/>
</dbReference>
<dbReference type="RefSeq" id="WP_127199418.1">
    <property type="nucleotide sequence ID" value="NZ_RZNX01000004.1"/>
</dbReference>
<dbReference type="Proteomes" id="UP000272464">
    <property type="component" value="Unassembled WGS sequence"/>
</dbReference>
<protein>
    <recommendedName>
        <fullName evidence="1">DUF6602 domain-containing protein</fullName>
    </recommendedName>
</protein>
<dbReference type="OrthoDB" id="2057120at2"/>
<dbReference type="CDD" id="cd21173">
    <property type="entry name" value="NucC-like"/>
    <property type="match status" value="1"/>
</dbReference>
<dbReference type="PANTHER" id="PTHR37103">
    <property type="entry name" value="PUTATIVE-RELATED"/>
    <property type="match status" value="1"/>
</dbReference>
<reference evidence="2 3" key="1">
    <citation type="submission" date="2018-12" db="EMBL/GenBank/DDBJ databases">
        <authorList>
            <person name="Sun L."/>
            <person name="Chen Z."/>
        </authorList>
    </citation>
    <scope>NUCLEOTIDE SEQUENCE [LARGE SCALE GENOMIC DNA]</scope>
    <source>
        <strain evidence="2 3">3-5-3</strain>
    </source>
</reference>
<gene>
    <name evidence="2" type="ORF">EJP77_11640</name>
</gene>
<accession>A0A3S1B6T1</accession>
<proteinExistence type="predicted"/>
<organism evidence="2 3">
    <name type="scientific">Paenibacillus zeisoli</name>
    <dbReference type="NCBI Taxonomy" id="2496267"/>
    <lineage>
        <taxon>Bacteria</taxon>
        <taxon>Bacillati</taxon>
        <taxon>Bacillota</taxon>
        <taxon>Bacilli</taxon>
        <taxon>Bacillales</taxon>
        <taxon>Paenibacillaceae</taxon>
        <taxon>Paenibacillus</taxon>
    </lineage>
</organism>
<dbReference type="Pfam" id="PF20247">
    <property type="entry name" value="DUF6602"/>
    <property type="match status" value="1"/>
</dbReference>
<evidence type="ECO:0000259" key="1">
    <source>
        <dbReference type="Pfam" id="PF20247"/>
    </source>
</evidence>
<keyword evidence="3" id="KW-1185">Reference proteome</keyword>
<dbReference type="EMBL" id="RZNX01000004">
    <property type="protein sequence ID" value="RUT30486.1"/>
    <property type="molecule type" value="Genomic_DNA"/>
</dbReference>
<name>A0A3S1B6T1_9BACL</name>
<evidence type="ECO:0000313" key="3">
    <source>
        <dbReference type="Proteomes" id="UP000272464"/>
    </source>
</evidence>